<keyword evidence="1" id="KW-1133">Transmembrane helix</keyword>
<keyword evidence="1" id="KW-0472">Membrane</keyword>
<proteinExistence type="predicted"/>
<accession>A0A919CFU5</accession>
<sequence length="271" mass="27919">MAHASPARAVARVLERRDVTRAGMARISVLVALGAAVWFAQEEGEGALAGAVLLVLVLGCDAVGGAMSANSANDRDSLTLWLVTMLGQLREYVVYTGLALGAVAAGVNGAWAWAAGALIALALRDSLLVARTAPPALPRGRGTVRGAGAGQQLSEGLLGAAGVPVPCRPGEGDPELTGRLLGGGGERAGRTRVARDARQEEAAGRGPAATVVPLPDLARRWLSFTQPVRFLVIGVTTVVWDPRVAFVALVIGCALAVTSELVGAWEQVERR</sequence>
<keyword evidence="3" id="KW-1185">Reference proteome</keyword>
<reference evidence="2 3" key="1">
    <citation type="journal article" date="2014" name="Int. J. Syst. Evol. Microbiol.">
        <title>Complete genome sequence of Corynebacterium casei LMG S-19264T (=DSM 44701T), isolated from a smear-ripened cheese.</title>
        <authorList>
            <consortium name="US DOE Joint Genome Institute (JGI-PGF)"/>
            <person name="Walter F."/>
            <person name="Albersmeier A."/>
            <person name="Kalinowski J."/>
            <person name="Ruckert C."/>
        </authorList>
    </citation>
    <scope>NUCLEOTIDE SEQUENCE [LARGE SCALE GENOMIC DNA]</scope>
    <source>
        <strain evidence="2 3">KCTC 19473</strain>
    </source>
</reference>
<name>A0A919CFU5_9ACTN</name>
<feature type="transmembrane region" description="Helical" evidence="1">
    <location>
        <begin position="23"/>
        <end position="40"/>
    </location>
</feature>
<protein>
    <recommendedName>
        <fullName evidence="4">CDP-alcohol phosphatidyltransferase family protein</fullName>
    </recommendedName>
</protein>
<keyword evidence="1" id="KW-0812">Transmembrane</keyword>
<dbReference type="EMBL" id="BMXL01000003">
    <property type="protein sequence ID" value="GHD18710.1"/>
    <property type="molecule type" value="Genomic_DNA"/>
</dbReference>
<comment type="caution">
    <text evidence="2">The sequence shown here is derived from an EMBL/GenBank/DDBJ whole genome shotgun (WGS) entry which is preliminary data.</text>
</comment>
<dbReference type="AlphaFoldDB" id="A0A919CFU5"/>
<evidence type="ECO:0008006" key="4">
    <source>
        <dbReference type="Google" id="ProtNLM"/>
    </source>
</evidence>
<gene>
    <name evidence="2" type="ORF">GCM10007147_09190</name>
</gene>
<feature type="transmembrane region" description="Helical" evidence="1">
    <location>
        <begin position="92"/>
        <end position="123"/>
    </location>
</feature>
<evidence type="ECO:0000313" key="2">
    <source>
        <dbReference type="EMBL" id="GHD18710.1"/>
    </source>
</evidence>
<organism evidence="2 3">
    <name type="scientific">Nocardiopsis kunsanensis</name>
    <dbReference type="NCBI Taxonomy" id="141693"/>
    <lineage>
        <taxon>Bacteria</taxon>
        <taxon>Bacillati</taxon>
        <taxon>Actinomycetota</taxon>
        <taxon>Actinomycetes</taxon>
        <taxon>Streptosporangiales</taxon>
        <taxon>Nocardiopsidaceae</taxon>
        <taxon>Nocardiopsis</taxon>
    </lineage>
</organism>
<dbReference type="RefSeq" id="WP_193517443.1">
    <property type="nucleotide sequence ID" value="NZ_BMXL01000003.1"/>
</dbReference>
<feature type="transmembrane region" description="Helical" evidence="1">
    <location>
        <begin position="47"/>
        <end position="72"/>
    </location>
</feature>
<evidence type="ECO:0000256" key="1">
    <source>
        <dbReference type="SAM" id="Phobius"/>
    </source>
</evidence>
<evidence type="ECO:0000313" key="3">
    <source>
        <dbReference type="Proteomes" id="UP000654947"/>
    </source>
</evidence>
<dbReference type="Proteomes" id="UP000654947">
    <property type="component" value="Unassembled WGS sequence"/>
</dbReference>